<feature type="region of interest" description="Disordered" evidence="6">
    <location>
        <begin position="351"/>
        <end position="388"/>
    </location>
</feature>
<evidence type="ECO:0000313" key="10">
    <source>
        <dbReference type="EMBL" id="KAF5733509.1"/>
    </source>
</evidence>
<dbReference type="Pfam" id="PF02373">
    <property type="entry name" value="JmjC"/>
    <property type="match status" value="1"/>
</dbReference>
<comment type="caution">
    <text evidence="10">The sequence shown here is derived from an EMBL/GenBank/DDBJ whole genome shotgun (WGS) entry which is preliminary data.</text>
</comment>
<dbReference type="Proteomes" id="UP000593562">
    <property type="component" value="Unassembled WGS sequence"/>
</dbReference>
<proteinExistence type="inferred from homology"/>
<comment type="subcellular location">
    <subcellularLocation>
        <location evidence="1">Nucleus</location>
    </subcellularLocation>
</comment>
<dbReference type="SMART" id="SM00558">
    <property type="entry name" value="JmjC"/>
    <property type="match status" value="1"/>
</dbReference>
<feature type="transmembrane region" description="Helical" evidence="7">
    <location>
        <begin position="608"/>
        <end position="632"/>
    </location>
</feature>
<protein>
    <recommendedName>
        <fullName evidence="12">Transcription factor jumonji domain-containing protein</fullName>
    </recommendedName>
</protein>
<keyword evidence="11" id="KW-1185">Reference proteome</keyword>
<dbReference type="AlphaFoldDB" id="A0A7J7CHK5"/>
<keyword evidence="7" id="KW-0472">Membrane</keyword>
<dbReference type="PROSITE" id="PS51667">
    <property type="entry name" value="WRC"/>
    <property type="match status" value="1"/>
</dbReference>
<dbReference type="Gene3D" id="2.60.120.650">
    <property type="entry name" value="Cupin"/>
    <property type="match status" value="1"/>
</dbReference>
<dbReference type="SUPFAM" id="SSF51197">
    <property type="entry name" value="Clavaminate synthase-like"/>
    <property type="match status" value="1"/>
</dbReference>
<keyword evidence="4" id="KW-0539">Nucleus</keyword>
<gene>
    <name evidence="10" type="ORF">HS088_TW17G01053</name>
</gene>
<dbReference type="PROSITE" id="PS51184">
    <property type="entry name" value="JMJC"/>
    <property type="match status" value="1"/>
</dbReference>
<evidence type="ECO:0000256" key="1">
    <source>
        <dbReference type="ARBA" id="ARBA00004123"/>
    </source>
</evidence>
<name>A0A7J7CHK5_TRIWF</name>
<dbReference type="GO" id="GO:0006357">
    <property type="term" value="P:regulation of transcription by RNA polymerase II"/>
    <property type="evidence" value="ECO:0007669"/>
    <property type="project" value="TreeGrafter"/>
</dbReference>
<comment type="caution">
    <text evidence="5">Lacks conserved residue(s) required for the propagation of feature annotation.</text>
</comment>
<evidence type="ECO:0000259" key="9">
    <source>
        <dbReference type="PROSITE" id="PS51667"/>
    </source>
</evidence>
<feature type="domain" description="JmjC" evidence="8">
    <location>
        <begin position="333"/>
        <end position="593"/>
    </location>
</feature>
<dbReference type="GO" id="GO:0046872">
    <property type="term" value="F:metal ion binding"/>
    <property type="evidence" value="ECO:0007669"/>
    <property type="project" value="UniProtKB-KW"/>
</dbReference>
<dbReference type="InterPro" id="IPR045109">
    <property type="entry name" value="LSDs-like"/>
</dbReference>
<evidence type="ECO:0000256" key="5">
    <source>
        <dbReference type="PROSITE-ProRule" id="PRU01002"/>
    </source>
</evidence>
<dbReference type="GO" id="GO:0000118">
    <property type="term" value="C:histone deacetylase complex"/>
    <property type="evidence" value="ECO:0007669"/>
    <property type="project" value="TreeGrafter"/>
</dbReference>
<dbReference type="InterPro" id="IPR014977">
    <property type="entry name" value="WRC_dom"/>
</dbReference>
<organism evidence="10 11">
    <name type="scientific">Tripterygium wilfordii</name>
    <name type="common">Thunder God vine</name>
    <dbReference type="NCBI Taxonomy" id="458696"/>
    <lineage>
        <taxon>Eukaryota</taxon>
        <taxon>Viridiplantae</taxon>
        <taxon>Streptophyta</taxon>
        <taxon>Embryophyta</taxon>
        <taxon>Tracheophyta</taxon>
        <taxon>Spermatophyta</taxon>
        <taxon>Magnoliopsida</taxon>
        <taxon>eudicotyledons</taxon>
        <taxon>Gunneridae</taxon>
        <taxon>Pentapetalae</taxon>
        <taxon>rosids</taxon>
        <taxon>fabids</taxon>
        <taxon>Celastrales</taxon>
        <taxon>Celastraceae</taxon>
        <taxon>Tripterygium</taxon>
    </lineage>
</organism>
<keyword evidence="7" id="KW-0812">Transmembrane</keyword>
<dbReference type="GO" id="GO:0000785">
    <property type="term" value="C:chromatin"/>
    <property type="evidence" value="ECO:0007669"/>
    <property type="project" value="TreeGrafter"/>
</dbReference>
<sequence length="635" mass="72962">MESLTDRRCNRNAGPKWRCSELALPGKLRCERHLLPSNKKKIESQLSGAEEKVIARRARAIEIGVSREKNKGEKDVTDDEKVTDEWDESELKSAEVREEMKLDSARKRANRDVKRKVKRVKSTVDSVEGQSKLQGNVNKNKRHGMCHQCQRNDKSGVVHCTLCQQKRYCYECQSGDSLTDKNITRSKLDREERLYWEGSAKSERKRHGWESQEAASSNDPRASRSVHFPDWKANFDGSIPCPPEGRGGCGIAILELRRIFKADWVNVLTHTTKVKVAPWQHKKIRELQKEYAAKDLSELYGAMDESVGGKTKQSLMSVTKSDITVAECMKRESFVENDNLLLEEPEANVEKLNMEESSRTLPFPQPLDLDAGKSEAEESSMQSHLSPECKENDSIAMDFLGMCNVKVQILDHQEKKNYFSENSGIDELGCRESKQSQMVDSVMSGGRLGVSYGGAVWDIFRRQDVPKLIEYLRKHKNEFRHFDEQPVDSVSIIADHSWLCFHPESYITEFCLFQVIHPIHDQTLFLNEKHKKQLKEEFEVEPWTFEQHLGEAVFIPAGCPHQVRNRQSCIKVALDFVSPENVEECIRLTQEFRVLPQTHRAKEDKLEVTRLTCCILAILGNFLWLLFVLFAIELF</sequence>
<dbReference type="Pfam" id="PF08879">
    <property type="entry name" value="WRC"/>
    <property type="match status" value="1"/>
</dbReference>
<dbReference type="EMBL" id="JAAARO010000017">
    <property type="protein sequence ID" value="KAF5733509.1"/>
    <property type="molecule type" value="Genomic_DNA"/>
</dbReference>
<dbReference type="PANTHER" id="PTHR12549">
    <property type="entry name" value="JMJC DOMAIN-CONTAINING HISTONE DEMETHYLATION PROTEIN"/>
    <property type="match status" value="1"/>
</dbReference>
<accession>A0A7J7CHK5</accession>
<dbReference type="GO" id="GO:0003712">
    <property type="term" value="F:transcription coregulator activity"/>
    <property type="evidence" value="ECO:0007669"/>
    <property type="project" value="TreeGrafter"/>
</dbReference>
<feature type="region of interest" description="Disordered" evidence="6">
    <location>
        <begin position="69"/>
        <end position="90"/>
    </location>
</feature>
<evidence type="ECO:0000256" key="2">
    <source>
        <dbReference type="ARBA" id="ARBA00006801"/>
    </source>
</evidence>
<reference evidence="10 11" key="1">
    <citation type="journal article" date="2020" name="Nat. Commun.">
        <title>Genome of Tripterygium wilfordii and identification of cytochrome P450 involved in triptolide biosynthesis.</title>
        <authorList>
            <person name="Tu L."/>
            <person name="Su P."/>
            <person name="Zhang Z."/>
            <person name="Gao L."/>
            <person name="Wang J."/>
            <person name="Hu T."/>
            <person name="Zhou J."/>
            <person name="Zhang Y."/>
            <person name="Zhao Y."/>
            <person name="Liu Y."/>
            <person name="Song Y."/>
            <person name="Tong Y."/>
            <person name="Lu Y."/>
            <person name="Yang J."/>
            <person name="Xu C."/>
            <person name="Jia M."/>
            <person name="Peters R.J."/>
            <person name="Huang L."/>
            <person name="Gao W."/>
        </authorList>
    </citation>
    <scope>NUCLEOTIDE SEQUENCE [LARGE SCALE GENOMIC DNA]</scope>
    <source>
        <strain evidence="11">cv. XIE 37</strain>
        <tissue evidence="10">Leaf</tissue>
    </source>
</reference>
<evidence type="ECO:0000256" key="3">
    <source>
        <dbReference type="ARBA" id="ARBA00022723"/>
    </source>
</evidence>
<feature type="domain" description="WRC" evidence="9">
    <location>
        <begin position="3"/>
        <end position="47"/>
    </location>
</feature>
<evidence type="ECO:0008006" key="12">
    <source>
        <dbReference type="Google" id="ProtNLM"/>
    </source>
</evidence>
<keyword evidence="7" id="KW-1133">Transmembrane helix</keyword>
<keyword evidence="3" id="KW-0479">Metal-binding</keyword>
<feature type="region of interest" description="Disordered" evidence="6">
    <location>
        <begin position="205"/>
        <end position="225"/>
    </location>
</feature>
<dbReference type="InParanoid" id="A0A7J7CHK5"/>
<dbReference type="InterPro" id="IPR003347">
    <property type="entry name" value="JmjC_dom"/>
</dbReference>
<dbReference type="PANTHER" id="PTHR12549:SF33">
    <property type="entry name" value="LYSINE-SPECIFIC DEMETHYLASE JMJ27"/>
    <property type="match status" value="1"/>
</dbReference>
<evidence type="ECO:0000256" key="7">
    <source>
        <dbReference type="SAM" id="Phobius"/>
    </source>
</evidence>
<evidence type="ECO:0000259" key="8">
    <source>
        <dbReference type="PROSITE" id="PS51184"/>
    </source>
</evidence>
<comment type="similarity">
    <text evidence="2">Belongs to the JARID1 histone demethylase family.</text>
</comment>
<evidence type="ECO:0000256" key="6">
    <source>
        <dbReference type="SAM" id="MobiDB-lite"/>
    </source>
</evidence>
<dbReference type="GO" id="GO:0031490">
    <property type="term" value="F:chromatin DNA binding"/>
    <property type="evidence" value="ECO:0007669"/>
    <property type="project" value="TreeGrafter"/>
</dbReference>
<dbReference type="GO" id="GO:0032454">
    <property type="term" value="F:histone H3K9 demethylase activity"/>
    <property type="evidence" value="ECO:0007669"/>
    <property type="project" value="InterPro"/>
</dbReference>
<evidence type="ECO:0000256" key="4">
    <source>
        <dbReference type="ARBA" id="ARBA00023242"/>
    </source>
</evidence>
<evidence type="ECO:0000313" key="11">
    <source>
        <dbReference type="Proteomes" id="UP000593562"/>
    </source>
</evidence>